<reference evidence="5" key="2">
    <citation type="journal article" date="2007" name="Science">
        <title>Draft genome sequence of the sexually transmitted pathogen Trichomonas vaginalis.</title>
        <authorList>
            <person name="Carlton J.M."/>
            <person name="Hirt R.P."/>
            <person name="Silva J.C."/>
            <person name="Delcher A.L."/>
            <person name="Schatz M."/>
            <person name="Zhao Q."/>
            <person name="Wortman J.R."/>
            <person name="Bidwell S.L."/>
            <person name="Alsmark U.C.M."/>
            <person name="Besteiro S."/>
            <person name="Sicheritz-Ponten T."/>
            <person name="Noel C.J."/>
            <person name="Dacks J.B."/>
            <person name="Foster P.G."/>
            <person name="Simillion C."/>
            <person name="Van de Peer Y."/>
            <person name="Miranda-Saavedra D."/>
            <person name="Barton G.J."/>
            <person name="Westrop G.D."/>
            <person name="Mueller S."/>
            <person name="Dessi D."/>
            <person name="Fiori P.L."/>
            <person name="Ren Q."/>
            <person name="Paulsen I."/>
            <person name="Zhang H."/>
            <person name="Bastida-Corcuera F.D."/>
            <person name="Simoes-Barbosa A."/>
            <person name="Brown M.T."/>
            <person name="Hayes R.D."/>
            <person name="Mukherjee M."/>
            <person name="Okumura C.Y."/>
            <person name="Schneider R."/>
            <person name="Smith A.J."/>
            <person name="Vanacova S."/>
            <person name="Villalvazo M."/>
            <person name="Haas B.J."/>
            <person name="Pertea M."/>
            <person name="Feldblyum T.V."/>
            <person name="Utterback T.R."/>
            <person name="Shu C.L."/>
            <person name="Osoegawa K."/>
            <person name="de Jong P.J."/>
            <person name="Hrdy I."/>
            <person name="Horvathova L."/>
            <person name="Zubacova Z."/>
            <person name="Dolezal P."/>
            <person name="Malik S.B."/>
            <person name="Logsdon J.M. Jr."/>
            <person name="Henze K."/>
            <person name="Gupta A."/>
            <person name="Wang C.C."/>
            <person name="Dunne R.L."/>
            <person name="Upcroft J.A."/>
            <person name="Upcroft P."/>
            <person name="White O."/>
            <person name="Salzberg S.L."/>
            <person name="Tang P."/>
            <person name="Chiu C.-H."/>
            <person name="Lee Y.-S."/>
            <person name="Embley T.M."/>
            <person name="Coombs G.H."/>
            <person name="Mottram J.C."/>
            <person name="Tachezy J."/>
            <person name="Fraser-Liggett C.M."/>
            <person name="Johnson P.J."/>
        </authorList>
    </citation>
    <scope>NUCLEOTIDE SEQUENCE [LARGE SCALE GENOMIC DNA]</scope>
    <source>
        <strain evidence="5">G3</strain>
    </source>
</reference>
<evidence type="ECO:0000259" key="4">
    <source>
        <dbReference type="Pfam" id="PF03177"/>
    </source>
</evidence>
<evidence type="ECO:0000313" key="6">
    <source>
        <dbReference type="Proteomes" id="UP000001542"/>
    </source>
</evidence>
<dbReference type="PANTHER" id="PTHR10350">
    <property type="entry name" value="NUCLEAR PORE COMPLEX PROTEIN NUP155"/>
    <property type="match status" value="1"/>
</dbReference>
<protein>
    <recommendedName>
        <fullName evidence="4">Nucleoporin Nup133/Nup155-like C-terminal domain-containing protein</fullName>
    </recommendedName>
</protein>
<organism evidence="5 6">
    <name type="scientific">Trichomonas vaginalis (strain ATCC PRA-98 / G3)</name>
    <dbReference type="NCBI Taxonomy" id="412133"/>
    <lineage>
        <taxon>Eukaryota</taxon>
        <taxon>Metamonada</taxon>
        <taxon>Parabasalia</taxon>
        <taxon>Trichomonadida</taxon>
        <taxon>Trichomonadidae</taxon>
        <taxon>Trichomonas</taxon>
    </lineage>
</organism>
<dbReference type="GO" id="GO:0006405">
    <property type="term" value="P:RNA export from nucleus"/>
    <property type="evidence" value="ECO:0000318"/>
    <property type="project" value="GO_Central"/>
</dbReference>
<accession>A2DRS6</accession>
<name>A2DRS6_TRIV3</name>
<evidence type="ECO:0000256" key="1">
    <source>
        <dbReference type="ARBA" id="ARBA00004123"/>
    </source>
</evidence>
<dbReference type="Proteomes" id="UP000001542">
    <property type="component" value="Unassembled WGS sequence"/>
</dbReference>
<dbReference type="Gene3D" id="1.25.40.450">
    <property type="entry name" value="Nucleoporin, helical domain, N-terminal subdomain"/>
    <property type="match status" value="1"/>
</dbReference>
<dbReference type="AlphaFoldDB" id="A2DRS6"/>
<dbReference type="GO" id="GO:0017056">
    <property type="term" value="F:structural constituent of nuclear pore"/>
    <property type="evidence" value="ECO:0000318"/>
    <property type="project" value="GO_Central"/>
</dbReference>
<dbReference type="RefSeq" id="XP_001329096.1">
    <property type="nucleotide sequence ID" value="XM_001329061.1"/>
</dbReference>
<dbReference type="EMBL" id="DS113237">
    <property type="protein sequence ID" value="EAY16873.1"/>
    <property type="molecule type" value="Genomic_DNA"/>
</dbReference>
<keyword evidence="6" id="KW-1185">Reference proteome</keyword>
<dbReference type="InParanoid" id="A2DRS6"/>
<dbReference type="STRING" id="5722.A2DRS6"/>
<dbReference type="InterPro" id="IPR004870">
    <property type="entry name" value="Nucleoporin_Nup155"/>
</dbReference>
<dbReference type="GO" id="GO:0000972">
    <property type="term" value="P:transcription-dependent tethering of RNA polymerase II gene DNA at nuclear periphery"/>
    <property type="evidence" value="ECO:0000318"/>
    <property type="project" value="GO_Central"/>
</dbReference>
<dbReference type="VEuPathDB" id="TrichDB:TVAG_150240"/>
<evidence type="ECO:0000313" key="5">
    <source>
        <dbReference type="EMBL" id="EAY16873.1"/>
    </source>
</evidence>
<evidence type="ECO:0000256" key="3">
    <source>
        <dbReference type="ARBA" id="ARBA00023242"/>
    </source>
</evidence>
<dbReference type="Pfam" id="PF03177">
    <property type="entry name" value="Nucleoporin_C"/>
    <property type="match status" value="1"/>
</dbReference>
<proteinExistence type="predicted"/>
<feature type="domain" description="Nucleoporin Nup133/Nup155-like C-terminal" evidence="4">
    <location>
        <begin position="536"/>
        <end position="713"/>
    </location>
</feature>
<comment type="subcellular location">
    <subcellularLocation>
        <location evidence="1">Nucleus</location>
    </subcellularLocation>
</comment>
<dbReference type="PANTHER" id="PTHR10350:SF6">
    <property type="entry name" value="NUCLEAR PORE COMPLEX PROTEIN NUP155"/>
    <property type="match status" value="1"/>
</dbReference>
<keyword evidence="3" id="KW-0539">Nucleus</keyword>
<dbReference type="GO" id="GO:0044611">
    <property type="term" value="C:nuclear pore inner ring"/>
    <property type="evidence" value="ECO:0000318"/>
    <property type="project" value="GO_Central"/>
</dbReference>
<reference evidence="5" key="1">
    <citation type="submission" date="2006-10" db="EMBL/GenBank/DDBJ databases">
        <authorList>
            <person name="Amadeo P."/>
            <person name="Zhao Q."/>
            <person name="Wortman J."/>
            <person name="Fraser-Liggett C."/>
            <person name="Carlton J."/>
        </authorList>
    </citation>
    <scope>NUCLEOTIDE SEQUENCE</scope>
    <source>
        <strain evidence="5">G3</strain>
    </source>
</reference>
<dbReference type="VEuPathDB" id="TrichDB:TVAGG3_0978950"/>
<dbReference type="InterPro" id="IPR042533">
    <property type="entry name" value="Nucleoporin_Nup155_C_1"/>
</dbReference>
<dbReference type="InterPro" id="IPR007187">
    <property type="entry name" value="Nucleoporin_Nup133/Nup155_C"/>
</dbReference>
<dbReference type="GO" id="GO:0036228">
    <property type="term" value="P:protein localization to nuclear inner membrane"/>
    <property type="evidence" value="ECO:0000318"/>
    <property type="project" value="GO_Central"/>
</dbReference>
<dbReference type="KEGG" id="tva:4774885"/>
<keyword evidence="2" id="KW-0813">Transport</keyword>
<gene>
    <name evidence="5" type="ORF">TVAG_150240</name>
</gene>
<dbReference type="GO" id="GO:0006606">
    <property type="term" value="P:protein import into nucleus"/>
    <property type="evidence" value="ECO:0000318"/>
    <property type="project" value="GO_Central"/>
</dbReference>
<sequence>MCEGPIGKIFCGSYDGDVYVLSISRNSNTISSASGIISKVFEYIIGYIRSPVIGLITDSNFEEICYWTEDNSCYMIKYDYDSERFIKLGSISSIKQKIISASCAGDDYFEVFTQSGERYILNGKNISVIPPIQGFGSTVTFGASTMGCVVIISDKKATFIRTQRLNGKVFSGDTTVVSLPGTPVFLSFGLRPRATNNSDSLYWQHICLPPTAYILTTAGGIVANFMAPFEKVKRLSTLDPNDFAKNLDITDYNSDVVVEHLSSLVALCSFSPDLRSHYFYQATNLINKTDHLSFSSAILTRLTRLMTVIDGVAMLTEVPRFRKRKTKFVVNYDWKNLPAGFAIQLEDIASTIKDYIKSVENQTESFHFVGGKKNRVMEDYKMLSNISAFVNFVLEVVKTISTFARQKSTVLTHVIEYVRENDSKDDPKNIAIDFLTSQPIFDFSNPNFEPSEVSHYLCCFITAFFLVIDKDTRSNLLASRMAHNSTGFSYFIGIHISNILSQLQIAKLSEGAERTIAIREQLHSILSFIEFIDYPMIVNQFKDLNSPQIIYEIAFAKAQSIDPQSRALQWLMDGQPVDMFAEDIFNNVVEIFEIACEAYECDDGIESAITFCKKNKLFAMTFYHFLDEKDKLSELIKMDAPFIDEFVKTNHPELLYKVFIEKKLFLEAAEELYKLGTDKEADQQDKINWLNMAIAICSKYKLTSIEAKIQEKLNDEMASFLDDDK</sequence>
<evidence type="ECO:0000256" key="2">
    <source>
        <dbReference type="ARBA" id="ARBA00022448"/>
    </source>
</evidence>